<dbReference type="Proteomes" id="UP000321393">
    <property type="component" value="Unassembled WGS sequence"/>
</dbReference>
<evidence type="ECO:0000313" key="4">
    <source>
        <dbReference type="Proteomes" id="UP000321947"/>
    </source>
</evidence>
<dbReference type="OrthoDB" id="1932527at2759"/>
<proteinExistence type="predicted"/>
<dbReference type="Proteomes" id="UP000321947">
    <property type="component" value="Unassembled WGS sequence"/>
</dbReference>
<evidence type="ECO:0000313" key="1">
    <source>
        <dbReference type="EMBL" id="KAA0052767.1"/>
    </source>
</evidence>
<gene>
    <name evidence="2" type="ORF">E5676_scaffold1856G00150</name>
    <name evidence="1" type="ORF">E6C27_scaffold43055G00210</name>
</gene>
<evidence type="ECO:0000313" key="3">
    <source>
        <dbReference type="Proteomes" id="UP000321393"/>
    </source>
</evidence>
<evidence type="ECO:0000313" key="2">
    <source>
        <dbReference type="EMBL" id="TYK04189.1"/>
    </source>
</evidence>
<protein>
    <submittedName>
        <fullName evidence="2">Uncharacterized protein</fullName>
    </submittedName>
</protein>
<dbReference type="AlphaFoldDB" id="A0A5D3C1E6"/>
<dbReference type="EMBL" id="SSTD01014613">
    <property type="protein sequence ID" value="TYK04189.1"/>
    <property type="molecule type" value="Genomic_DNA"/>
</dbReference>
<reference evidence="3 4" key="1">
    <citation type="submission" date="2019-08" db="EMBL/GenBank/DDBJ databases">
        <title>Draft genome sequences of two oriental melons (Cucumis melo L. var makuwa).</title>
        <authorList>
            <person name="Kwon S.-Y."/>
        </authorList>
    </citation>
    <scope>NUCLEOTIDE SEQUENCE [LARGE SCALE GENOMIC DNA]</scope>
    <source>
        <strain evidence="4">cv. Chang Bougi</strain>
        <strain evidence="3">cv. SW 3</strain>
        <tissue evidence="2">Leaf</tissue>
    </source>
</reference>
<name>A0A5D3C1E6_CUCMM</name>
<comment type="caution">
    <text evidence="2">The sequence shown here is derived from an EMBL/GenBank/DDBJ whole genome shotgun (WGS) entry which is preliminary data.</text>
</comment>
<accession>A0A5D3C1E6</accession>
<sequence>MLLSFRDGWRCLIVRLVPSLCYLGIPLRDNPRAASFWDLVCEKIRKRLLGWKKGFFLKAGRLTLIRSVMSGILVYYMSLLRIPSSVCKSMEKYTRDFLWEGVDEGQGSHLVSWELVGRPMYQGDSLWHRKRALLVNPFCCMLCRKAEEDLDHLFWDRHYAQAVWSSFLQVLGVSFAGSRSVRAKIEEFLLHLSF</sequence>
<dbReference type="PANTHER" id="PTHR33116:SF78">
    <property type="entry name" value="OS12G0587133 PROTEIN"/>
    <property type="match status" value="1"/>
</dbReference>
<organism evidence="2 4">
    <name type="scientific">Cucumis melo var. makuwa</name>
    <name type="common">Oriental melon</name>
    <dbReference type="NCBI Taxonomy" id="1194695"/>
    <lineage>
        <taxon>Eukaryota</taxon>
        <taxon>Viridiplantae</taxon>
        <taxon>Streptophyta</taxon>
        <taxon>Embryophyta</taxon>
        <taxon>Tracheophyta</taxon>
        <taxon>Spermatophyta</taxon>
        <taxon>Magnoliopsida</taxon>
        <taxon>eudicotyledons</taxon>
        <taxon>Gunneridae</taxon>
        <taxon>Pentapetalae</taxon>
        <taxon>rosids</taxon>
        <taxon>fabids</taxon>
        <taxon>Cucurbitales</taxon>
        <taxon>Cucurbitaceae</taxon>
        <taxon>Benincaseae</taxon>
        <taxon>Cucumis</taxon>
    </lineage>
</organism>
<dbReference type="PANTHER" id="PTHR33116">
    <property type="entry name" value="REVERSE TRANSCRIPTASE ZINC-BINDING DOMAIN-CONTAINING PROTEIN-RELATED-RELATED"/>
    <property type="match status" value="1"/>
</dbReference>
<dbReference type="EMBL" id="SSTE01010310">
    <property type="protein sequence ID" value="KAA0052767.1"/>
    <property type="molecule type" value="Genomic_DNA"/>
</dbReference>